<evidence type="ECO:0000313" key="2">
    <source>
        <dbReference type="Proteomes" id="UP000606720"/>
    </source>
</evidence>
<comment type="caution">
    <text evidence="1">The sequence shown here is derived from an EMBL/GenBank/DDBJ whole genome shotgun (WGS) entry which is preliminary data.</text>
</comment>
<accession>A0A923RRM5</accession>
<organism evidence="1 2">
    <name type="scientific">Roseburia zhanii</name>
    <dbReference type="NCBI Taxonomy" id="2763064"/>
    <lineage>
        <taxon>Bacteria</taxon>
        <taxon>Bacillati</taxon>
        <taxon>Bacillota</taxon>
        <taxon>Clostridia</taxon>
        <taxon>Lachnospirales</taxon>
        <taxon>Lachnospiraceae</taxon>
        <taxon>Roseburia</taxon>
    </lineage>
</organism>
<dbReference type="RefSeq" id="WP_186865781.1">
    <property type="nucleotide sequence ID" value="NZ_JACOPH010000001.1"/>
</dbReference>
<dbReference type="Proteomes" id="UP000606720">
    <property type="component" value="Unassembled WGS sequence"/>
</dbReference>
<proteinExistence type="predicted"/>
<dbReference type="AlphaFoldDB" id="A0A923RRM5"/>
<sequence>MNTSKSIRYNKISYCLQYTHESSYIQQKNTRKRGGTLYDDVAVAYQTLRRVAFAHIVETDETAQQTLEDEAASLKKTISDTCSAYETLLTTDESKNNFQNFKSDYADHLASDQYFSICFCCIYRLEVGMQQRTDSIVKYINENILPDYEGFVGAGRPFYQSVI</sequence>
<evidence type="ECO:0000313" key="1">
    <source>
        <dbReference type="EMBL" id="MBC5712703.1"/>
    </source>
</evidence>
<reference evidence="1" key="1">
    <citation type="submission" date="2020-08" db="EMBL/GenBank/DDBJ databases">
        <title>Genome public.</title>
        <authorList>
            <person name="Liu C."/>
            <person name="Sun Q."/>
        </authorList>
    </citation>
    <scope>NUCLEOTIDE SEQUENCE</scope>
    <source>
        <strain evidence="1">BX1005</strain>
    </source>
</reference>
<keyword evidence="2" id="KW-1185">Reference proteome</keyword>
<dbReference type="EMBL" id="JACOPH010000001">
    <property type="protein sequence ID" value="MBC5712703.1"/>
    <property type="molecule type" value="Genomic_DNA"/>
</dbReference>
<name>A0A923RRM5_9FIRM</name>
<protein>
    <submittedName>
        <fullName evidence="1">MCP four helix bundle domain-containing protein</fullName>
    </submittedName>
</protein>
<gene>
    <name evidence="1" type="ORF">H8S17_00510</name>
</gene>